<dbReference type="EMBL" id="JBHTAR010000011">
    <property type="protein sequence ID" value="MFC7198712.1"/>
    <property type="molecule type" value="Genomic_DNA"/>
</dbReference>
<evidence type="ECO:0000313" key="3">
    <source>
        <dbReference type="EMBL" id="MFC7198712.1"/>
    </source>
</evidence>
<dbReference type="RefSeq" id="WP_279528671.1">
    <property type="nucleotide sequence ID" value="NZ_CP122312.1"/>
</dbReference>
<gene>
    <name evidence="3" type="ORF">ACFQJ9_04645</name>
</gene>
<dbReference type="InterPro" id="IPR039569">
    <property type="entry name" value="FAS1-like_DH_region"/>
</dbReference>
<evidence type="ECO:0000259" key="2">
    <source>
        <dbReference type="Pfam" id="PF13452"/>
    </source>
</evidence>
<organism evidence="3 4">
    <name type="scientific">Halospeciosus flavus</name>
    <dbReference type="NCBI Taxonomy" id="3032283"/>
    <lineage>
        <taxon>Archaea</taxon>
        <taxon>Methanobacteriati</taxon>
        <taxon>Methanobacteriota</taxon>
        <taxon>Stenosarchaea group</taxon>
        <taxon>Halobacteria</taxon>
        <taxon>Halobacteriales</taxon>
        <taxon>Halobacteriaceae</taxon>
        <taxon>Halospeciosus</taxon>
    </lineage>
</organism>
<feature type="domain" description="FAS1-like dehydratase" evidence="2">
    <location>
        <begin position="12"/>
        <end position="150"/>
    </location>
</feature>
<reference evidence="3 4" key="1">
    <citation type="journal article" date="2019" name="Int. J. Syst. Evol. Microbiol.">
        <title>The Global Catalogue of Microorganisms (GCM) 10K type strain sequencing project: providing services to taxonomists for standard genome sequencing and annotation.</title>
        <authorList>
            <consortium name="The Broad Institute Genomics Platform"/>
            <consortium name="The Broad Institute Genome Sequencing Center for Infectious Disease"/>
            <person name="Wu L."/>
            <person name="Ma J."/>
        </authorList>
    </citation>
    <scope>NUCLEOTIDE SEQUENCE [LARGE SCALE GENOMIC DNA]</scope>
    <source>
        <strain evidence="3 4">XZGYJ-43</strain>
    </source>
</reference>
<dbReference type="SUPFAM" id="SSF54637">
    <property type="entry name" value="Thioesterase/thiol ester dehydrase-isomerase"/>
    <property type="match status" value="2"/>
</dbReference>
<dbReference type="Pfam" id="PF13452">
    <property type="entry name" value="FAS1_DH_region"/>
    <property type="match status" value="1"/>
</dbReference>
<proteinExistence type="predicted"/>
<dbReference type="Pfam" id="PF01575">
    <property type="entry name" value="MaoC_dehydratas"/>
    <property type="match status" value="1"/>
</dbReference>
<dbReference type="PANTHER" id="PTHR43437:SF3">
    <property type="entry name" value="HYDROXYACYL-THIOESTER DEHYDRATASE TYPE 2, MITOCHONDRIAL"/>
    <property type="match status" value="1"/>
</dbReference>
<dbReference type="InterPro" id="IPR002539">
    <property type="entry name" value="MaoC-like_dom"/>
</dbReference>
<dbReference type="InterPro" id="IPR050965">
    <property type="entry name" value="UPF0336/Enoyl-CoA_hydratase"/>
</dbReference>
<keyword evidence="4" id="KW-1185">Reference proteome</keyword>
<dbReference type="GO" id="GO:0016836">
    <property type="term" value="F:hydro-lyase activity"/>
    <property type="evidence" value="ECO:0007669"/>
    <property type="project" value="UniProtKB-ARBA"/>
</dbReference>
<name>A0ABD5Z0M9_9EURY</name>
<sequence length="294" mass="31941">MPTIPLEEIEAQVGETRESVVGLTVEAGKVEEFARAIHDPASVYCSAEAAADAGYPAVPAPPTFTRTWVFPRYRPEGVGTDFGFDLGFDWQYVVHGEQRYEYERPVYVGDALTGETTLEDAYQREGSQGGTMTFAVFRTDFEDADGEHVLSAYNTRIETGGAIQDDAAADGSGHERGDPDAVVEDVERRDFVKYAGASGDFNPIHYDEPYATDAGNPSVFGQGMFSAGVASRAVREHVGLDALASFQTRFTSRVFPDDTLRVFLDESGENGAIDVEVVTDDDRTVVEGSATSRE</sequence>
<dbReference type="PANTHER" id="PTHR43437">
    <property type="entry name" value="HYDROXYACYL-THIOESTER DEHYDRATASE TYPE 2, MITOCHONDRIAL-RELATED"/>
    <property type="match status" value="1"/>
</dbReference>
<accession>A0ABD5Z0M9</accession>
<dbReference type="CDD" id="cd03441">
    <property type="entry name" value="R_hydratase_like"/>
    <property type="match status" value="2"/>
</dbReference>
<dbReference type="InterPro" id="IPR029069">
    <property type="entry name" value="HotDog_dom_sf"/>
</dbReference>
<comment type="caution">
    <text evidence="3">The sequence shown here is derived from an EMBL/GenBank/DDBJ whole genome shotgun (WGS) entry which is preliminary data.</text>
</comment>
<protein>
    <submittedName>
        <fullName evidence="3">MaoC family dehydratase N-terminal domain-containing protein</fullName>
    </submittedName>
</protein>
<dbReference type="AlphaFoldDB" id="A0ABD5Z0M9"/>
<dbReference type="Gene3D" id="3.10.129.10">
    <property type="entry name" value="Hotdog Thioesterase"/>
    <property type="match status" value="2"/>
</dbReference>
<evidence type="ECO:0000313" key="4">
    <source>
        <dbReference type="Proteomes" id="UP001596447"/>
    </source>
</evidence>
<dbReference type="Proteomes" id="UP001596447">
    <property type="component" value="Unassembled WGS sequence"/>
</dbReference>
<feature type="domain" description="MaoC-like" evidence="1">
    <location>
        <begin position="186"/>
        <end position="275"/>
    </location>
</feature>
<evidence type="ECO:0000259" key="1">
    <source>
        <dbReference type="Pfam" id="PF01575"/>
    </source>
</evidence>